<dbReference type="Pfam" id="PF02491">
    <property type="entry name" value="SHS2_FTSA"/>
    <property type="match status" value="1"/>
</dbReference>
<evidence type="ECO:0000259" key="5">
    <source>
        <dbReference type="SMART" id="SM00842"/>
    </source>
</evidence>
<proteinExistence type="inferred from homology"/>
<accession>A0A381QX29</accession>
<feature type="domain" description="SHS2" evidence="5">
    <location>
        <begin position="6"/>
        <end position="195"/>
    </location>
</feature>
<dbReference type="GO" id="GO:0051301">
    <property type="term" value="P:cell division"/>
    <property type="evidence" value="ECO:0007669"/>
    <property type="project" value="UniProtKB-KW"/>
</dbReference>
<name>A0A381QX29_9ZZZZ</name>
<organism evidence="6">
    <name type="scientific">marine metagenome</name>
    <dbReference type="NCBI Taxonomy" id="408172"/>
    <lineage>
        <taxon>unclassified sequences</taxon>
        <taxon>metagenomes</taxon>
        <taxon>ecological metagenomes</taxon>
    </lineage>
</organism>
<evidence type="ECO:0000256" key="1">
    <source>
        <dbReference type="ARBA" id="ARBA00022475"/>
    </source>
</evidence>
<keyword evidence="4" id="KW-0131">Cell cycle</keyword>
<dbReference type="InterPro" id="IPR020823">
    <property type="entry name" value="Cell_div_FtsA"/>
</dbReference>
<dbReference type="InterPro" id="IPR003494">
    <property type="entry name" value="SHS2_FtsA"/>
</dbReference>
<dbReference type="AlphaFoldDB" id="A0A381QX29"/>
<dbReference type="GO" id="GO:0009898">
    <property type="term" value="C:cytoplasmic side of plasma membrane"/>
    <property type="evidence" value="ECO:0007669"/>
    <property type="project" value="TreeGrafter"/>
</dbReference>
<protein>
    <recommendedName>
        <fullName evidence="5">SHS2 domain-containing protein</fullName>
    </recommendedName>
</protein>
<keyword evidence="3" id="KW-0472">Membrane</keyword>
<evidence type="ECO:0000256" key="4">
    <source>
        <dbReference type="ARBA" id="ARBA00023306"/>
    </source>
</evidence>
<reference evidence="6" key="1">
    <citation type="submission" date="2018-05" db="EMBL/GenBank/DDBJ databases">
        <authorList>
            <person name="Lanie J.A."/>
            <person name="Ng W.-L."/>
            <person name="Kazmierczak K.M."/>
            <person name="Andrzejewski T.M."/>
            <person name="Davidsen T.M."/>
            <person name="Wayne K.J."/>
            <person name="Tettelin H."/>
            <person name="Glass J.I."/>
            <person name="Rusch D."/>
            <person name="Podicherti R."/>
            <person name="Tsui H.-C.T."/>
            <person name="Winkler M.E."/>
        </authorList>
    </citation>
    <scope>NUCLEOTIDE SEQUENCE</scope>
</reference>
<evidence type="ECO:0000256" key="3">
    <source>
        <dbReference type="ARBA" id="ARBA00023136"/>
    </source>
</evidence>
<dbReference type="InterPro" id="IPR050696">
    <property type="entry name" value="FtsA/MreB"/>
</dbReference>
<dbReference type="InterPro" id="IPR043129">
    <property type="entry name" value="ATPase_NBD"/>
</dbReference>
<sequence length="427" mass="46594">MEKNISVGLDIGTTKIVAMVGSRNEFKKLKILGIGKSQSLGVHRGVVNNITQTIESIKYAIEEAKVESGKQHIKEVVVGIAGQHIRSLQHSDYITRENPDKVIDNNDIDELINQVYKLVMLPGEEIIHVLPQDFKVDGQSEIKEPIGMYGSRLEANFHIVVGQVSSIRNIGRCIKSAGLEMGDITLEPLASADAVLSDEEKKAGIALIDIGGGTTDVAIFKDGIIRHTAVIPFGGNVITEDIKEGCSIMGNQAEQLKIKFGSAWPGENKETEIVAIPGLLGRDPKEISLKTLSKIINARVVEIIEQVYLEIKNYGHEEAKKKLIGGIVLTGGGSQLKHLKQLVEYVTGMDTRVGFPGEHLAGDTNNSNPIFSTAVGLVMKAIENNNDKNEGKSSKGDEISEQRKTVLSKWGDQFIKWIEKVDNTTDN</sequence>
<evidence type="ECO:0000313" key="6">
    <source>
        <dbReference type="EMBL" id="SUZ83971.1"/>
    </source>
</evidence>
<gene>
    <name evidence="6" type="ORF">METZ01_LOCUS36825</name>
</gene>
<dbReference type="EMBL" id="UINC01001574">
    <property type="protein sequence ID" value="SUZ83971.1"/>
    <property type="molecule type" value="Genomic_DNA"/>
</dbReference>
<evidence type="ECO:0000256" key="2">
    <source>
        <dbReference type="ARBA" id="ARBA00022618"/>
    </source>
</evidence>
<dbReference type="Gene3D" id="3.30.420.40">
    <property type="match status" value="2"/>
</dbReference>
<dbReference type="CDD" id="cd24048">
    <property type="entry name" value="ASKHA_NBD_FtsA"/>
    <property type="match status" value="1"/>
</dbReference>
<dbReference type="SMART" id="SM00842">
    <property type="entry name" value="FtsA"/>
    <property type="match status" value="1"/>
</dbReference>
<keyword evidence="1" id="KW-1003">Cell membrane</keyword>
<dbReference type="PANTHER" id="PTHR32432">
    <property type="entry name" value="CELL DIVISION PROTEIN FTSA-RELATED"/>
    <property type="match status" value="1"/>
</dbReference>
<dbReference type="Pfam" id="PF14450">
    <property type="entry name" value="FtsA"/>
    <property type="match status" value="1"/>
</dbReference>
<dbReference type="PIRSF" id="PIRSF003101">
    <property type="entry name" value="FtsA"/>
    <property type="match status" value="1"/>
</dbReference>
<dbReference type="Gene3D" id="3.30.1490.110">
    <property type="match status" value="1"/>
</dbReference>
<dbReference type="PANTHER" id="PTHR32432:SF4">
    <property type="entry name" value="CELL DIVISION PROTEIN FTSA"/>
    <property type="match status" value="1"/>
</dbReference>
<keyword evidence="2" id="KW-0132">Cell division</keyword>
<dbReference type="GO" id="GO:0032153">
    <property type="term" value="C:cell division site"/>
    <property type="evidence" value="ECO:0007669"/>
    <property type="project" value="TreeGrafter"/>
</dbReference>
<dbReference type="NCBIfam" id="TIGR01174">
    <property type="entry name" value="ftsA"/>
    <property type="match status" value="1"/>
</dbReference>
<dbReference type="SUPFAM" id="SSF53067">
    <property type="entry name" value="Actin-like ATPase domain"/>
    <property type="match status" value="2"/>
</dbReference>
<dbReference type="HAMAP" id="MF_02033">
    <property type="entry name" value="FtsA"/>
    <property type="match status" value="1"/>
</dbReference>